<dbReference type="InterPro" id="IPR036837">
    <property type="entry name" value="Cation_efflux_CTD_sf"/>
</dbReference>
<keyword evidence="5" id="KW-0864">Zinc transport</keyword>
<evidence type="ECO:0000259" key="10">
    <source>
        <dbReference type="Pfam" id="PF01545"/>
    </source>
</evidence>
<evidence type="ECO:0000256" key="4">
    <source>
        <dbReference type="ARBA" id="ARBA00022692"/>
    </source>
</evidence>
<dbReference type="GO" id="GO:0005886">
    <property type="term" value="C:plasma membrane"/>
    <property type="evidence" value="ECO:0007669"/>
    <property type="project" value="TreeGrafter"/>
</dbReference>
<dbReference type="PANTHER" id="PTHR11562">
    <property type="entry name" value="CATION EFFLUX PROTEIN/ ZINC TRANSPORTER"/>
    <property type="match status" value="1"/>
</dbReference>
<feature type="transmembrane region" description="Helical" evidence="9">
    <location>
        <begin position="55"/>
        <end position="73"/>
    </location>
</feature>
<dbReference type="InterPro" id="IPR058533">
    <property type="entry name" value="Cation_efflux_TM"/>
</dbReference>
<feature type="transmembrane region" description="Helical" evidence="9">
    <location>
        <begin position="85"/>
        <end position="105"/>
    </location>
</feature>
<comment type="subcellular location">
    <subcellularLocation>
        <location evidence="1">Membrane</location>
        <topology evidence="1">Multi-pass membrane protein</topology>
    </subcellularLocation>
</comment>
<dbReference type="RefSeq" id="XP_065328333.1">
    <property type="nucleotide sequence ID" value="XM_065472261.1"/>
</dbReference>
<dbReference type="GO" id="GO:0005385">
    <property type="term" value="F:zinc ion transmembrane transporter activity"/>
    <property type="evidence" value="ECO:0007669"/>
    <property type="project" value="TreeGrafter"/>
</dbReference>
<dbReference type="SUPFAM" id="SSF160240">
    <property type="entry name" value="Cation efflux protein cytoplasmic domain-like"/>
    <property type="match status" value="1"/>
</dbReference>
<feature type="transmembrane region" description="Helical" evidence="9">
    <location>
        <begin position="24"/>
        <end position="43"/>
    </location>
</feature>
<evidence type="ECO:0000256" key="9">
    <source>
        <dbReference type="SAM" id="Phobius"/>
    </source>
</evidence>
<name>A0AAX4J8G2_9MICR</name>
<reference evidence="12" key="1">
    <citation type="journal article" date="2024" name="BMC Genomics">
        <title>Functional annotation of a divergent genome using sequence and structure-based similarity.</title>
        <authorList>
            <person name="Svedberg D."/>
            <person name="Winiger R.R."/>
            <person name="Berg A."/>
            <person name="Sharma H."/>
            <person name="Tellgren-Roth C."/>
            <person name="Debrunner-Vossbrinck B.A."/>
            <person name="Vossbrinck C.R."/>
            <person name="Barandun J."/>
        </authorList>
    </citation>
    <scope>NUCLEOTIDE SEQUENCE</scope>
    <source>
        <strain evidence="12">Illinois isolate</strain>
    </source>
</reference>
<dbReference type="Proteomes" id="UP001334084">
    <property type="component" value="Chromosome 1"/>
</dbReference>
<keyword evidence="3" id="KW-0813">Transport</keyword>
<dbReference type="Gene3D" id="1.20.1510.10">
    <property type="entry name" value="Cation efflux protein transmembrane domain"/>
    <property type="match status" value="1"/>
</dbReference>
<evidence type="ECO:0000313" key="12">
    <source>
        <dbReference type="EMBL" id="WUR02188.1"/>
    </source>
</evidence>
<dbReference type="InterPro" id="IPR050681">
    <property type="entry name" value="CDF/SLC30A"/>
</dbReference>
<evidence type="ECO:0000256" key="2">
    <source>
        <dbReference type="ARBA" id="ARBA00008873"/>
    </source>
</evidence>
<proteinExistence type="inferred from homology"/>
<accession>A0AAX4J8G2</accession>
<feature type="transmembrane region" description="Helical" evidence="9">
    <location>
        <begin position="125"/>
        <end position="145"/>
    </location>
</feature>
<evidence type="ECO:0000256" key="6">
    <source>
        <dbReference type="ARBA" id="ARBA00022989"/>
    </source>
</evidence>
<dbReference type="PANTHER" id="PTHR11562:SF17">
    <property type="entry name" value="RE54080P-RELATED"/>
    <property type="match status" value="1"/>
</dbReference>
<sequence length="333" mass="37589">MVNKQQDSSCSHLTCSNNADFSKILKVSIIITIFMLIEFWGHYRTNSLSLLADSLHLFVDVMGFGVSLGALYWSKKGANSKMTFGYYRIEIIGSLLSISLIWVAVGYLICEAIHKLVHPKEIDGGMFFAIAVVGFFVNLISIYVLHYDEYSHHLKHKNLNIRAAYIHIIGDLIQSVGVIIAGIFTYFYPKYVIFDILCTISFSVIVLGSTIFVIRDGFYILAEGAPKDIVVDDIKTDILDIENIYKIIDIYVWAISTNRYATMITVLADDLLINDYEKLLQKIKAVLSAKYNIDVVNIQIETPMSHYGQNGFLVDGTCIDIQKSICYDQPLNN</sequence>
<evidence type="ECO:0000256" key="3">
    <source>
        <dbReference type="ARBA" id="ARBA00022448"/>
    </source>
</evidence>
<dbReference type="AlphaFoldDB" id="A0AAX4J8G2"/>
<dbReference type="SUPFAM" id="SSF161111">
    <property type="entry name" value="Cation efflux protein transmembrane domain-like"/>
    <property type="match status" value="1"/>
</dbReference>
<organism evidence="12 13">
    <name type="scientific">Vairimorpha necatrix</name>
    <dbReference type="NCBI Taxonomy" id="6039"/>
    <lineage>
        <taxon>Eukaryota</taxon>
        <taxon>Fungi</taxon>
        <taxon>Fungi incertae sedis</taxon>
        <taxon>Microsporidia</taxon>
        <taxon>Nosematidae</taxon>
        <taxon>Vairimorpha</taxon>
    </lineage>
</organism>
<evidence type="ECO:0000256" key="7">
    <source>
        <dbReference type="ARBA" id="ARBA00023065"/>
    </source>
</evidence>
<keyword evidence="6 9" id="KW-1133">Transmembrane helix</keyword>
<evidence type="ECO:0000313" key="13">
    <source>
        <dbReference type="Proteomes" id="UP001334084"/>
    </source>
</evidence>
<dbReference type="EMBL" id="CP142726">
    <property type="protein sequence ID" value="WUR02188.1"/>
    <property type="molecule type" value="Genomic_DNA"/>
</dbReference>
<feature type="transmembrane region" description="Helical" evidence="9">
    <location>
        <begin position="165"/>
        <end position="187"/>
    </location>
</feature>
<dbReference type="GeneID" id="90539991"/>
<feature type="transmembrane region" description="Helical" evidence="9">
    <location>
        <begin position="193"/>
        <end position="214"/>
    </location>
</feature>
<dbReference type="Pfam" id="PF01545">
    <property type="entry name" value="Cation_efflux"/>
    <property type="match status" value="1"/>
</dbReference>
<dbReference type="Pfam" id="PF16916">
    <property type="entry name" value="ZT_dimer"/>
    <property type="match status" value="1"/>
</dbReference>
<keyword evidence="5" id="KW-0862">Zinc</keyword>
<keyword evidence="7" id="KW-0406">Ion transport</keyword>
<feature type="domain" description="Cation efflux protein cytoplasmic" evidence="11">
    <location>
        <begin position="226"/>
        <end position="301"/>
    </location>
</feature>
<keyword evidence="13" id="KW-1185">Reference proteome</keyword>
<keyword evidence="4 9" id="KW-0812">Transmembrane</keyword>
<feature type="domain" description="Cation efflux protein transmembrane" evidence="10">
    <location>
        <begin position="27"/>
        <end position="221"/>
    </location>
</feature>
<dbReference type="GO" id="GO:0098771">
    <property type="term" value="P:inorganic ion homeostasis"/>
    <property type="evidence" value="ECO:0007669"/>
    <property type="project" value="UniProtKB-ARBA"/>
</dbReference>
<protein>
    <submittedName>
        <fullName evidence="12">Zinc transporter</fullName>
    </submittedName>
</protein>
<dbReference type="NCBIfam" id="TIGR01297">
    <property type="entry name" value="CDF"/>
    <property type="match status" value="1"/>
</dbReference>
<comment type="similarity">
    <text evidence="2">Belongs to the cation diffusion facilitator (CDF) transporter (TC 2.A.4) family. SLC30A subfamily.</text>
</comment>
<gene>
    <name evidence="12" type="ORF">VNE69_01126</name>
</gene>
<evidence type="ECO:0000256" key="8">
    <source>
        <dbReference type="ARBA" id="ARBA00023136"/>
    </source>
</evidence>
<evidence type="ECO:0000259" key="11">
    <source>
        <dbReference type="Pfam" id="PF16916"/>
    </source>
</evidence>
<dbReference type="InterPro" id="IPR027470">
    <property type="entry name" value="Cation_efflux_CTD"/>
</dbReference>
<dbReference type="InterPro" id="IPR002524">
    <property type="entry name" value="Cation_efflux"/>
</dbReference>
<dbReference type="KEGG" id="vnx:VNE69_01126"/>
<keyword evidence="8 9" id="KW-0472">Membrane</keyword>
<dbReference type="GO" id="GO:0030003">
    <property type="term" value="P:intracellular monoatomic cation homeostasis"/>
    <property type="evidence" value="ECO:0007669"/>
    <property type="project" value="UniProtKB-ARBA"/>
</dbReference>
<evidence type="ECO:0000256" key="1">
    <source>
        <dbReference type="ARBA" id="ARBA00004141"/>
    </source>
</evidence>
<evidence type="ECO:0000256" key="5">
    <source>
        <dbReference type="ARBA" id="ARBA00022906"/>
    </source>
</evidence>
<dbReference type="InterPro" id="IPR027469">
    <property type="entry name" value="Cation_efflux_TMD_sf"/>
</dbReference>